<accession>A0A401H583</accession>
<dbReference type="OrthoDB" id="37537at2759"/>
<protein>
    <recommendedName>
        <fullName evidence="1">NADP-dependent oxidoreductase domain-containing protein</fullName>
    </recommendedName>
</protein>
<gene>
    <name evidence="2" type="ORF">SCP_1602370</name>
</gene>
<organism evidence="2 3">
    <name type="scientific">Sparassis crispa</name>
    <dbReference type="NCBI Taxonomy" id="139825"/>
    <lineage>
        <taxon>Eukaryota</taxon>
        <taxon>Fungi</taxon>
        <taxon>Dikarya</taxon>
        <taxon>Basidiomycota</taxon>
        <taxon>Agaricomycotina</taxon>
        <taxon>Agaricomycetes</taxon>
        <taxon>Polyporales</taxon>
        <taxon>Sparassidaceae</taxon>
        <taxon>Sparassis</taxon>
    </lineage>
</organism>
<dbReference type="Proteomes" id="UP000287166">
    <property type="component" value="Unassembled WGS sequence"/>
</dbReference>
<feature type="domain" description="NADP-dependent oxidoreductase" evidence="1">
    <location>
        <begin position="6"/>
        <end position="78"/>
    </location>
</feature>
<proteinExistence type="predicted"/>
<name>A0A401H583_9APHY</name>
<dbReference type="InterPro" id="IPR023210">
    <property type="entry name" value="NADP_OxRdtase_dom"/>
</dbReference>
<evidence type="ECO:0000259" key="1">
    <source>
        <dbReference type="Pfam" id="PF00248"/>
    </source>
</evidence>
<sequence length="90" mass="9945">MDRARPNDSPEKVKHSIDAIIAALRGTKHLPDLFESVHVDSKIPIEEAVRTLSGYAKDGLFDHIGLSECRAEMLRQAHASGSSYELLAFN</sequence>
<dbReference type="GeneID" id="38786491"/>
<keyword evidence="3" id="KW-1185">Reference proteome</keyword>
<dbReference type="STRING" id="139825.A0A401H583"/>
<dbReference type="SUPFAM" id="SSF51430">
    <property type="entry name" value="NAD(P)-linked oxidoreductase"/>
    <property type="match status" value="1"/>
</dbReference>
<dbReference type="RefSeq" id="XP_027620487.1">
    <property type="nucleotide sequence ID" value="XM_027764686.1"/>
</dbReference>
<dbReference type="InParanoid" id="A0A401H583"/>
<dbReference type="Gene3D" id="3.20.20.100">
    <property type="entry name" value="NADP-dependent oxidoreductase domain"/>
    <property type="match status" value="1"/>
</dbReference>
<dbReference type="AlphaFoldDB" id="A0A401H583"/>
<dbReference type="Pfam" id="PF00248">
    <property type="entry name" value="Aldo_ket_red"/>
    <property type="match status" value="1"/>
</dbReference>
<dbReference type="InterPro" id="IPR036812">
    <property type="entry name" value="NAD(P)_OxRdtase_dom_sf"/>
</dbReference>
<comment type="caution">
    <text evidence="2">The sequence shown here is derived from an EMBL/GenBank/DDBJ whole genome shotgun (WGS) entry which is preliminary data.</text>
</comment>
<dbReference type="EMBL" id="BFAD01000016">
    <property type="protein sequence ID" value="GBE89574.1"/>
    <property type="molecule type" value="Genomic_DNA"/>
</dbReference>
<evidence type="ECO:0000313" key="2">
    <source>
        <dbReference type="EMBL" id="GBE89574.1"/>
    </source>
</evidence>
<reference evidence="2 3" key="1">
    <citation type="journal article" date="2018" name="Sci. Rep.">
        <title>Genome sequence of the cauliflower mushroom Sparassis crispa (Hanabiratake) and its association with beneficial usage.</title>
        <authorList>
            <person name="Kiyama R."/>
            <person name="Furutani Y."/>
            <person name="Kawaguchi K."/>
            <person name="Nakanishi T."/>
        </authorList>
    </citation>
    <scope>NUCLEOTIDE SEQUENCE [LARGE SCALE GENOMIC DNA]</scope>
</reference>
<evidence type="ECO:0000313" key="3">
    <source>
        <dbReference type="Proteomes" id="UP000287166"/>
    </source>
</evidence>